<gene>
    <name evidence="7" type="ORF">HHK36_027022</name>
</gene>
<dbReference type="FunFam" id="3.30.40.10:FF:000594">
    <property type="entry name" value="RING/U-box superfamily protein"/>
    <property type="match status" value="1"/>
</dbReference>
<dbReference type="SMART" id="SM00184">
    <property type="entry name" value="RING"/>
    <property type="match status" value="1"/>
</dbReference>
<evidence type="ECO:0000256" key="5">
    <source>
        <dbReference type="SAM" id="MobiDB-lite"/>
    </source>
</evidence>
<reference evidence="7 8" key="1">
    <citation type="submission" date="2020-04" db="EMBL/GenBank/DDBJ databases">
        <title>Plant Genome Project.</title>
        <authorList>
            <person name="Zhang R.-G."/>
        </authorList>
    </citation>
    <scope>NUCLEOTIDE SEQUENCE [LARGE SCALE GENOMIC DNA]</scope>
    <source>
        <strain evidence="7">YNK0</strain>
        <tissue evidence="7">Leaf</tissue>
    </source>
</reference>
<feature type="compositionally biased region" description="Basic and acidic residues" evidence="5">
    <location>
        <begin position="10"/>
        <end position="24"/>
    </location>
</feature>
<dbReference type="SUPFAM" id="SSF57850">
    <property type="entry name" value="RING/U-box"/>
    <property type="match status" value="1"/>
</dbReference>
<dbReference type="GO" id="GO:0061630">
    <property type="term" value="F:ubiquitin protein ligase activity"/>
    <property type="evidence" value="ECO:0007669"/>
    <property type="project" value="TreeGrafter"/>
</dbReference>
<feature type="region of interest" description="Disordered" evidence="5">
    <location>
        <begin position="162"/>
        <end position="205"/>
    </location>
</feature>
<dbReference type="Proteomes" id="UP000655225">
    <property type="component" value="Unassembled WGS sequence"/>
</dbReference>
<dbReference type="SMART" id="SM00744">
    <property type="entry name" value="RINGv"/>
    <property type="match status" value="1"/>
</dbReference>
<proteinExistence type="predicted"/>
<dbReference type="GO" id="GO:0006511">
    <property type="term" value="P:ubiquitin-dependent protein catabolic process"/>
    <property type="evidence" value="ECO:0007669"/>
    <property type="project" value="TreeGrafter"/>
</dbReference>
<dbReference type="Pfam" id="PF13639">
    <property type="entry name" value="zf-RING_2"/>
    <property type="match status" value="1"/>
</dbReference>
<evidence type="ECO:0000313" key="8">
    <source>
        <dbReference type="Proteomes" id="UP000655225"/>
    </source>
</evidence>
<feature type="compositionally biased region" description="Polar residues" evidence="5">
    <location>
        <begin position="40"/>
        <end position="49"/>
    </location>
</feature>
<dbReference type="Gene3D" id="3.30.40.10">
    <property type="entry name" value="Zinc/RING finger domain, C3HC4 (zinc finger)"/>
    <property type="match status" value="1"/>
</dbReference>
<dbReference type="PANTHER" id="PTHR45931:SF25">
    <property type="entry name" value="E3 UBIQUITIN-PROTEIN LIGASE RLIM-LIKE ISOFORM X1"/>
    <property type="match status" value="1"/>
</dbReference>
<dbReference type="GO" id="GO:0008270">
    <property type="term" value="F:zinc ion binding"/>
    <property type="evidence" value="ECO:0007669"/>
    <property type="project" value="UniProtKB-KW"/>
</dbReference>
<keyword evidence="3" id="KW-0862">Zinc</keyword>
<feature type="domain" description="RING-type" evidence="6">
    <location>
        <begin position="664"/>
        <end position="705"/>
    </location>
</feature>
<dbReference type="GO" id="GO:0005634">
    <property type="term" value="C:nucleus"/>
    <property type="evidence" value="ECO:0007669"/>
    <property type="project" value="TreeGrafter"/>
</dbReference>
<dbReference type="InterPro" id="IPR013083">
    <property type="entry name" value="Znf_RING/FYVE/PHD"/>
</dbReference>
<dbReference type="OMA" id="TRNIGQR"/>
<name>A0A834YMG2_TETSI</name>
<dbReference type="CDD" id="cd16454">
    <property type="entry name" value="RING-H2_PA-TM-RING"/>
    <property type="match status" value="1"/>
</dbReference>
<feature type="region of interest" description="Disordered" evidence="5">
    <location>
        <begin position="241"/>
        <end position="260"/>
    </location>
</feature>
<feature type="region of interest" description="Disordered" evidence="5">
    <location>
        <begin position="1"/>
        <end position="61"/>
    </location>
</feature>
<dbReference type="PANTHER" id="PTHR45931">
    <property type="entry name" value="SI:CH211-59O9.10"/>
    <property type="match status" value="1"/>
</dbReference>
<dbReference type="AlphaFoldDB" id="A0A834YMG2"/>
<dbReference type="OrthoDB" id="8062037at2759"/>
<dbReference type="InterPro" id="IPR001841">
    <property type="entry name" value="Znf_RING"/>
</dbReference>
<keyword evidence="2 4" id="KW-0863">Zinc-finger</keyword>
<evidence type="ECO:0000256" key="3">
    <source>
        <dbReference type="ARBA" id="ARBA00022833"/>
    </source>
</evidence>
<dbReference type="InterPro" id="IPR051834">
    <property type="entry name" value="RING_finger_E3_ligase"/>
</dbReference>
<evidence type="ECO:0000256" key="2">
    <source>
        <dbReference type="ARBA" id="ARBA00022771"/>
    </source>
</evidence>
<evidence type="ECO:0000256" key="1">
    <source>
        <dbReference type="ARBA" id="ARBA00022723"/>
    </source>
</evidence>
<accession>A0A834YMG2</accession>
<feature type="compositionally biased region" description="Low complexity" evidence="5">
    <location>
        <begin position="164"/>
        <end position="173"/>
    </location>
</feature>
<sequence length="709" mass="77487">MHNMEDMDIDKEKDVPDTPDRLADCKINAGEEVVKEYDSSAPNDLANSDSLDKRQDNSSSVCKNDHLAKLSGNSFGTAEVLAPDVKIQDETRGKISDLISSEKVPSSFNYKYENRHLDLTARNEFTGIPRRDCPHDASKDLQAEKVRKGSIVANGCSHLHSIENSSKASSNASKGKKKTDDDTSSMGLDHGKVIDSSTGSEPKTKEIMSRYLHSIPSRRNSGQKRLVRNGCISPYNIARAKQSAENGNSSTDGKQDDIGKVISDGPSIKIVDFSLEMSGGIFLPRAIPIPIPACKPSSQLRSYLAILLSCLEQMLLLSLNRTTEANGTKDASGDAFRCFEEIGGQADGTKDASGDAFRCFEEIHDNMDGGNNSPEVVFLEDRGPVAFQHGPGSRLVQASSNVRCENGRHGRAYKLMKRQKKHGSARSGGYSTLTFDDSRVVCLGSSGESSNVRSRSSKVAFLGSSGESSNARSTSSCNPHCCGISGPVVEIDELSPEIRCTNPQDISRMVDHDSDVRERQVEADEILARQLQEQFYYELPGVGGGEIDASIAWTLQQAEDAQHASSRGNQHLTHPIDASIAWALQQEEDAHHASSRGNRHISHPRLHILEALEAAVGTNDFNENDYETLLALDENNHQHGGASLNQINVLPQSTVQTDNFEEACAICLETPTTGDTIRHLPCLHKFHKDCIDPWLTRRRSCPICKSDIT</sequence>
<keyword evidence="8" id="KW-1185">Reference proteome</keyword>
<dbReference type="EMBL" id="JABCRI010000020">
    <property type="protein sequence ID" value="KAF8388356.1"/>
    <property type="molecule type" value="Genomic_DNA"/>
</dbReference>
<comment type="caution">
    <text evidence="7">The sequence shown here is derived from an EMBL/GenBank/DDBJ whole genome shotgun (WGS) entry which is preliminary data.</text>
</comment>
<evidence type="ECO:0000259" key="6">
    <source>
        <dbReference type="PROSITE" id="PS50089"/>
    </source>
</evidence>
<dbReference type="InterPro" id="IPR011016">
    <property type="entry name" value="Znf_RING-CH"/>
</dbReference>
<organism evidence="7 8">
    <name type="scientific">Tetracentron sinense</name>
    <name type="common">Spur-leaf</name>
    <dbReference type="NCBI Taxonomy" id="13715"/>
    <lineage>
        <taxon>Eukaryota</taxon>
        <taxon>Viridiplantae</taxon>
        <taxon>Streptophyta</taxon>
        <taxon>Embryophyta</taxon>
        <taxon>Tracheophyta</taxon>
        <taxon>Spermatophyta</taxon>
        <taxon>Magnoliopsida</taxon>
        <taxon>Trochodendrales</taxon>
        <taxon>Trochodendraceae</taxon>
        <taxon>Tetracentron</taxon>
    </lineage>
</organism>
<feature type="compositionally biased region" description="Polar residues" evidence="5">
    <location>
        <begin position="243"/>
        <end position="252"/>
    </location>
</feature>
<evidence type="ECO:0000313" key="7">
    <source>
        <dbReference type="EMBL" id="KAF8388356.1"/>
    </source>
</evidence>
<dbReference type="PROSITE" id="PS50089">
    <property type="entry name" value="ZF_RING_2"/>
    <property type="match status" value="1"/>
</dbReference>
<evidence type="ECO:0000256" key="4">
    <source>
        <dbReference type="PROSITE-ProRule" id="PRU00175"/>
    </source>
</evidence>
<keyword evidence="1" id="KW-0479">Metal-binding</keyword>
<protein>
    <recommendedName>
        <fullName evidence="6">RING-type domain-containing protein</fullName>
    </recommendedName>
</protein>